<keyword evidence="3" id="KW-0547">Nucleotide-binding</keyword>
<evidence type="ECO:0000259" key="1">
    <source>
        <dbReference type="Pfam" id="PF00910"/>
    </source>
</evidence>
<dbReference type="GO" id="GO:0003916">
    <property type="term" value="F:DNA topoisomerase activity"/>
    <property type="evidence" value="ECO:0007669"/>
    <property type="project" value="InterPro"/>
</dbReference>
<sequence length="459" mass="52922">MNKNKKEANLTAIMLVQQLENEHWKNWQDKTALKQARDESNIRPLLETVTDKLNKADITVKEAYGIKHDKDEINVWNQKLMKNVIEKKAEHIHFLFKFEKGASLNRIALAVGVEPQYLEKLKSGRYGYDNCLAYLVHAKDETKYQYQPEEVATVLGEDYKSIYHRNMATWVKGRATKKAKETSLSVDWLIEKILVGEVTKRNIMLTNEYYAIYGQHKRKINEALDTAGERKSYQTIDDLESGEFKKTILFIKAESGVGKTLYSKKLITLVQNIALRFGKRWDYCITASTNAFDEYNGQEILFLDDIRGDSLNVSDWLKLLDPYTISPVSARYHNKMGAAKLIIITSTKEPLSLFKQSKGNTGEDLGQFVRRIDYLVEITDTFRLAVPIKNLPTSETIQHSWHESPHHSFIFSKFSCNSINEATNKIVKRVIQNMQWNKKKKVINASDQTNNDNPGTKQK</sequence>
<dbReference type="Proteomes" id="UP000028098">
    <property type="component" value="Unassembled WGS sequence"/>
</dbReference>
<dbReference type="RefSeq" id="WP_042903163.1">
    <property type="nucleotide sequence ID" value="NZ_JALDUB010000003.1"/>
</dbReference>
<protein>
    <submittedName>
        <fullName evidence="3">RNA helicase family protein</fullName>
    </submittedName>
</protein>
<dbReference type="PATRIC" id="fig|1303.44.peg.1906"/>
<gene>
    <name evidence="3" type="ORF">SK143_1997</name>
</gene>
<comment type="caution">
    <text evidence="3">The sequence shown here is derived from an EMBL/GenBank/DDBJ whole genome shotgun (WGS) entry which is preliminary data.</text>
</comment>
<dbReference type="GO" id="GO:0005727">
    <property type="term" value="C:extrachromosomal circular DNA"/>
    <property type="evidence" value="ECO:0007669"/>
    <property type="project" value="InterPro"/>
</dbReference>
<dbReference type="InterPro" id="IPR002631">
    <property type="entry name" value="Plasmid_rep_OBD"/>
</dbReference>
<keyword evidence="3" id="KW-0378">Hydrolase</keyword>
<reference evidence="3 4" key="1">
    <citation type="submission" date="2014-05" db="EMBL/GenBank/DDBJ databases">
        <authorList>
            <person name="Daugherty S.C."/>
            <person name="Tallon L.J."/>
            <person name="Sadzewicz L."/>
            <person name="Kilian M."/>
            <person name="Tettelin H."/>
        </authorList>
    </citation>
    <scope>NUCLEOTIDE SEQUENCE [LARGE SCALE GENOMIC DNA]</scope>
    <source>
        <strain evidence="3 4">SK143</strain>
    </source>
</reference>
<dbReference type="AlphaFoldDB" id="A0A081R298"/>
<evidence type="ECO:0000259" key="2">
    <source>
        <dbReference type="Pfam" id="PF01719"/>
    </source>
</evidence>
<proteinExistence type="predicted"/>
<name>A0A081R298_STROR</name>
<dbReference type="EMBL" id="JPGB01000007">
    <property type="protein sequence ID" value="KEQ49321.1"/>
    <property type="molecule type" value="Genomic_DNA"/>
</dbReference>
<dbReference type="InterPro" id="IPR000605">
    <property type="entry name" value="Helicase_SF3_ssDNA/RNA_vir"/>
</dbReference>
<dbReference type="Pfam" id="PF00910">
    <property type="entry name" value="RNA_helicase"/>
    <property type="match status" value="1"/>
</dbReference>
<feature type="domain" description="Plasmid replication protein origin binding" evidence="2">
    <location>
        <begin position="61"/>
        <end position="156"/>
    </location>
</feature>
<dbReference type="GO" id="GO:0003677">
    <property type="term" value="F:DNA binding"/>
    <property type="evidence" value="ECO:0007669"/>
    <property type="project" value="InterPro"/>
</dbReference>
<evidence type="ECO:0000313" key="3">
    <source>
        <dbReference type="EMBL" id="KEQ49321.1"/>
    </source>
</evidence>
<dbReference type="GO" id="GO:0006260">
    <property type="term" value="P:DNA replication"/>
    <property type="evidence" value="ECO:0007669"/>
    <property type="project" value="InterPro"/>
</dbReference>
<dbReference type="Pfam" id="PF01719">
    <property type="entry name" value="Rep_OBD"/>
    <property type="match status" value="1"/>
</dbReference>
<dbReference type="GO" id="GO:0003724">
    <property type="term" value="F:RNA helicase activity"/>
    <property type="evidence" value="ECO:0007669"/>
    <property type="project" value="InterPro"/>
</dbReference>
<keyword evidence="3" id="KW-0347">Helicase</keyword>
<evidence type="ECO:0000313" key="4">
    <source>
        <dbReference type="Proteomes" id="UP000028098"/>
    </source>
</evidence>
<keyword evidence="3" id="KW-0067">ATP-binding</keyword>
<dbReference type="Gene3D" id="3.40.1310.30">
    <property type="match status" value="1"/>
</dbReference>
<dbReference type="GO" id="GO:0003723">
    <property type="term" value="F:RNA binding"/>
    <property type="evidence" value="ECO:0007669"/>
    <property type="project" value="InterPro"/>
</dbReference>
<organism evidence="3 4">
    <name type="scientific">Streptococcus oralis</name>
    <dbReference type="NCBI Taxonomy" id="1303"/>
    <lineage>
        <taxon>Bacteria</taxon>
        <taxon>Bacillati</taxon>
        <taxon>Bacillota</taxon>
        <taxon>Bacilli</taxon>
        <taxon>Lactobacillales</taxon>
        <taxon>Streptococcaceae</taxon>
        <taxon>Streptococcus</taxon>
    </lineage>
</organism>
<feature type="domain" description="Helicase superfamily 3 single-stranded DNA/RNA virus" evidence="1">
    <location>
        <begin position="250"/>
        <end position="346"/>
    </location>
</feature>
<accession>A0A081R298</accession>